<accession>A0A4Z2I4G2</accession>
<gene>
    <name evidence="2" type="ORF">EYF80_017622</name>
</gene>
<organism evidence="2 3">
    <name type="scientific">Liparis tanakae</name>
    <name type="common">Tanaka's snailfish</name>
    <dbReference type="NCBI Taxonomy" id="230148"/>
    <lineage>
        <taxon>Eukaryota</taxon>
        <taxon>Metazoa</taxon>
        <taxon>Chordata</taxon>
        <taxon>Craniata</taxon>
        <taxon>Vertebrata</taxon>
        <taxon>Euteleostomi</taxon>
        <taxon>Actinopterygii</taxon>
        <taxon>Neopterygii</taxon>
        <taxon>Teleostei</taxon>
        <taxon>Neoteleostei</taxon>
        <taxon>Acanthomorphata</taxon>
        <taxon>Eupercaria</taxon>
        <taxon>Perciformes</taxon>
        <taxon>Cottioidei</taxon>
        <taxon>Cottales</taxon>
        <taxon>Liparidae</taxon>
        <taxon>Liparis</taxon>
    </lineage>
</organism>
<dbReference type="EMBL" id="SRLO01000141">
    <property type="protein sequence ID" value="TNN72194.1"/>
    <property type="molecule type" value="Genomic_DNA"/>
</dbReference>
<evidence type="ECO:0000313" key="2">
    <source>
        <dbReference type="EMBL" id="TNN72194.1"/>
    </source>
</evidence>
<comment type="caution">
    <text evidence="2">The sequence shown here is derived from an EMBL/GenBank/DDBJ whole genome shotgun (WGS) entry which is preliminary data.</text>
</comment>
<sequence length="143" mass="16042">MSPLASSFWHGGYSSFAVKEMLEPLRAGLSLGSDDGLSLTEEREAIVRALERRNNRKQTQTRMSTEVVKASHEYTDMEMIPWGLFHDLKTDAEAAKIFSENRGDGSRDRPASQYRQTVMGLRGPPPAGRREQSLMCDAPGRRL</sequence>
<keyword evidence="3" id="KW-1185">Reference proteome</keyword>
<dbReference type="AlphaFoldDB" id="A0A4Z2I4G2"/>
<reference evidence="2 3" key="1">
    <citation type="submission" date="2019-03" db="EMBL/GenBank/DDBJ databases">
        <title>First draft genome of Liparis tanakae, snailfish: a comprehensive survey of snailfish specific genes.</title>
        <authorList>
            <person name="Kim W."/>
            <person name="Song I."/>
            <person name="Jeong J.-H."/>
            <person name="Kim D."/>
            <person name="Kim S."/>
            <person name="Ryu S."/>
            <person name="Song J.Y."/>
            <person name="Lee S.K."/>
        </authorList>
    </citation>
    <scope>NUCLEOTIDE SEQUENCE [LARGE SCALE GENOMIC DNA]</scope>
    <source>
        <tissue evidence="2">Muscle</tissue>
    </source>
</reference>
<protein>
    <submittedName>
        <fullName evidence="2">Uncharacterized protein</fullName>
    </submittedName>
</protein>
<evidence type="ECO:0000256" key="1">
    <source>
        <dbReference type="SAM" id="MobiDB-lite"/>
    </source>
</evidence>
<name>A0A4Z2I4G2_9TELE</name>
<proteinExistence type="predicted"/>
<feature type="compositionally biased region" description="Basic and acidic residues" evidence="1">
    <location>
        <begin position="99"/>
        <end position="110"/>
    </location>
</feature>
<evidence type="ECO:0000313" key="3">
    <source>
        <dbReference type="Proteomes" id="UP000314294"/>
    </source>
</evidence>
<dbReference type="Proteomes" id="UP000314294">
    <property type="component" value="Unassembled WGS sequence"/>
</dbReference>
<feature type="region of interest" description="Disordered" evidence="1">
    <location>
        <begin position="99"/>
        <end position="143"/>
    </location>
</feature>